<dbReference type="PROSITE" id="PS50109">
    <property type="entry name" value="HIS_KIN"/>
    <property type="match status" value="1"/>
</dbReference>
<evidence type="ECO:0000256" key="2">
    <source>
        <dbReference type="ARBA" id="ARBA00023012"/>
    </source>
</evidence>
<dbReference type="AlphaFoldDB" id="A0A9D1I8E4"/>
<accession>A0A9D1I8E4</accession>
<keyword evidence="4" id="KW-0547">Nucleotide-binding</keyword>
<dbReference type="GO" id="GO:0000160">
    <property type="term" value="P:phosphorelay signal transduction system"/>
    <property type="evidence" value="ECO:0007669"/>
    <property type="project" value="UniProtKB-KW"/>
</dbReference>
<protein>
    <submittedName>
        <fullName evidence="4">ATP-binding protein</fullName>
    </submittedName>
</protein>
<dbReference type="GO" id="GO:0005524">
    <property type="term" value="F:ATP binding"/>
    <property type="evidence" value="ECO:0007669"/>
    <property type="project" value="UniProtKB-KW"/>
</dbReference>
<dbReference type="PANTHER" id="PTHR43065">
    <property type="entry name" value="SENSOR HISTIDINE KINASE"/>
    <property type="match status" value="1"/>
</dbReference>
<feature type="domain" description="Histidine kinase" evidence="3">
    <location>
        <begin position="1"/>
        <end position="106"/>
    </location>
</feature>
<dbReference type="InterPro" id="IPR036890">
    <property type="entry name" value="HATPase_C_sf"/>
</dbReference>
<sequence>MRDISLHILDLTQNSISAGASEIRIDVAGDAENQRLSVRIEDNGCGMSEEFLASVTDPFTTSRKTRNVGMGIPFFKLACEQSGGRLEIRSQVNVGTVLSGDFEISNIDRLPLGDLGETMRFLISGAPQTRFVLTLRSSKGSFLFDTAEVEKELDGVPITEYEILQWICDYINENVQIIFGGVLNEIVS</sequence>
<evidence type="ECO:0000256" key="1">
    <source>
        <dbReference type="ARBA" id="ARBA00022777"/>
    </source>
</evidence>
<dbReference type="SUPFAM" id="SSF55874">
    <property type="entry name" value="ATPase domain of HSP90 chaperone/DNA topoisomerase II/histidine kinase"/>
    <property type="match status" value="1"/>
</dbReference>
<dbReference type="EMBL" id="DVMM01000147">
    <property type="protein sequence ID" value="HIU30041.1"/>
    <property type="molecule type" value="Genomic_DNA"/>
</dbReference>
<reference evidence="4" key="1">
    <citation type="submission" date="2020-10" db="EMBL/GenBank/DDBJ databases">
        <authorList>
            <person name="Gilroy R."/>
        </authorList>
    </citation>
    <scope>NUCLEOTIDE SEQUENCE</scope>
    <source>
        <strain evidence="4">CHK195-4489</strain>
    </source>
</reference>
<dbReference type="InterPro" id="IPR003594">
    <property type="entry name" value="HATPase_dom"/>
</dbReference>
<keyword evidence="4" id="KW-0067">ATP-binding</keyword>
<keyword evidence="1" id="KW-0808">Transferase</keyword>
<keyword evidence="1" id="KW-0418">Kinase</keyword>
<keyword evidence="2" id="KW-0902">Two-component regulatory system</keyword>
<dbReference type="GO" id="GO:0016301">
    <property type="term" value="F:kinase activity"/>
    <property type="evidence" value="ECO:0007669"/>
    <property type="project" value="UniProtKB-KW"/>
</dbReference>
<dbReference type="SMART" id="SM00387">
    <property type="entry name" value="HATPase_c"/>
    <property type="match status" value="1"/>
</dbReference>
<dbReference type="Proteomes" id="UP000824089">
    <property type="component" value="Unassembled WGS sequence"/>
</dbReference>
<evidence type="ECO:0000313" key="5">
    <source>
        <dbReference type="Proteomes" id="UP000824089"/>
    </source>
</evidence>
<dbReference type="Pfam" id="PF02518">
    <property type="entry name" value="HATPase_c"/>
    <property type="match status" value="1"/>
</dbReference>
<proteinExistence type="predicted"/>
<evidence type="ECO:0000313" key="4">
    <source>
        <dbReference type="EMBL" id="HIU30041.1"/>
    </source>
</evidence>
<dbReference type="InterPro" id="IPR005467">
    <property type="entry name" value="His_kinase_dom"/>
</dbReference>
<organism evidence="4 5">
    <name type="scientific">Candidatus Egerieisoma faecipullorum</name>
    <dbReference type="NCBI Taxonomy" id="2840963"/>
    <lineage>
        <taxon>Bacteria</taxon>
        <taxon>Bacillati</taxon>
        <taxon>Bacillota</taxon>
        <taxon>Clostridia</taxon>
        <taxon>Eubacteriales</taxon>
        <taxon>Clostridiaceae</taxon>
        <taxon>Clostridiaceae incertae sedis</taxon>
        <taxon>Candidatus Egerieisoma</taxon>
    </lineage>
</organism>
<gene>
    <name evidence="4" type="ORF">IAD50_07090</name>
</gene>
<name>A0A9D1I8E4_9CLOT</name>
<comment type="caution">
    <text evidence="4">The sequence shown here is derived from an EMBL/GenBank/DDBJ whole genome shotgun (WGS) entry which is preliminary data.</text>
</comment>
<reference evidence="4" key="2">
    <citation type="journal article" date="2021" name="PeerJ">
        <title>Extensive microbial diversity within the chicken gut microbiome revealed by metagenomics and culture.</title>
        <authorList>
            <person name="Gilroy R."/>
            <person name="Ravi A."/>
            <person name="Getino M."/>
            <person name="Pursley I."/>
            <person name="Horton D.L."/>
            <person name="Alikhan N.F."/>
            <person name="Baker D."/>
            <person name="Gharbi K."/>
            <person name="Hall N."/>
            <person name="Watson M."/>
            <person name="Adriaenssens E.M."/>
            <person name="Foster-Nyarko E."/>
            <person name="Jarju S."/>
            <person name="Secka A."/>
            <person name="Antonio M."/>
            <person name="Oren A."/>
            <person name="Chaudhuri R.R."/>
            <person name="La Ragione R."/>
            <person name="Hildebrand F."/>
            <person name="Pallen M.J."/>
        </authorList>
    </citation>
    <scope>NUCLEOTIDE SEQUENCE</scope>
    <source>
        <strain evidence="4">CHK195-4489</strain>
    </source>
</reference>
<dbReference type="Gene3D" id="3.30.565.10">
    <property type="entry name" value="Histidine kinase-like ATPase, C-terminal domain"/>
    <property type="match status" value="1"/>
</dbReference>
<evidence type="ECO:0000259" key="3">
    <source>
        <dbReference type="PROSITE" id="PS50109"/>
    </source>
</evidence>